<keyword evidence="2" id="KW-1185">Reference proteome</keyword>
<evidence type="ECO:0000313" key="1">
    <source>
        <dbReference type="EMBL" id="MPC45755.1"/>
    </source>
</evidence>
<organism evidence="1 2">
    <name type="scientific">Portunus trituberculatus</name>
    <name type="common">Swimming crab</name>
    <name type="synonym">Neptunus trituberculatus</name>
    <dbReference type="NCBI Taxonomy" id="210409"/>
    <lineage>
        <taxon>Eukaryota</taxon>
        <taxon>Metazoa</taxon>
        <taxon>Ecdysozoa</taxon>
        <taxon>Arthropoda</taxon>
        <taxon>Crustacea</taxon>
        <taxon>Multicrustacea</taxon>
        <taxon>Malacostraca</taxon>
        <taxon>Eumalacostraca</taxon>
        <taxon>Eucarida</taxon>
        <taxon>Decapoda</taxon>
        <taxon>Pleocyemata</taxon>
        <taxon>Brachyura</taxon>
        <taxon>Eubrachyura</taxon>
        <taxon>Portunoidea</taxon>
        <taxon>Portunidae</taxon>
        <taxon>Portuninae</taxon>
        <taxon>Portunus</taxon>
    </lineage>
</organism>
<dbReference type="AlphaFoldDB" id="A0A5B7FJS7"/>
<accession>A0A5B7FJS7</accession>
<proteinExistence type="predicted"/>
<protein>
    <submittedName>
        <fullName evidence="1">Uncharacterized protein</fullName>
    </submittedName>
</protein>
<gene>
    <name evidence="1" type="ORF">E2C01_039461</name>
</gene>
<dbReference type="Proteomes" id="UP000324222">
    <property type="component" value="Unassembled WGS sequence"/>
</dbReference>
<comment type="caution">
    <text evidence="1">The sequence shown here is derived from an EMBL/GenBank/DDBJ whole genome shotgun (WGS) entry which is preliminary data.</text>
</comment>
<dbReference type="EMBL" id="VSRR010006879">
    <property type="protein sequence ID" value="MPC45755.1"/>
    <property type="molecule type" value="Genomic_DNA"/>
</dbReference>
<sequence length="91" mass="9872">MSSVRCQFRYSHHRYSRSVPTTSSTTTITTTSTTTAPVFSLVLSPSRCLYVGRGLDTGPQIPGDCSESGSVAGVAESVRWCKRRVKPLVSM</sequence>
<reference evidence="1 2" key="1">
    <citation type="submission" date="2019-05" db="EMBL/GenBank/DDBJ databases">
        <title>Another draft genome of Portunus trituberculatus and its Hox gene families provides insights of decapod evolution.</title>
        <authorList>
            <person name="Jeong J.-H."/>
            <person name="Song I."/>
            <person name="Kim S."/>
            <person name="Choi T."/>
            <person name="Kim D."/>
            <person name="Ryu S."/>
            <person name="Kim W."/>
        </authorList>
    </citation>
    <scope>NUCLEOTIDE SEQUENCE [LARGE SCALE GENOMIC DNA]</scope>
    <source>
        <tissue evidence="1">Muscle</tissue>
    </source>
</reference>
<evidence type="ECO:0000313" key="2">
    <source>
        <dbReference type="Proteomes" id="UP000324222"/>
    </source>
</evidence>
<name>A0A5B7FJS7_PORTR</name>